<evidence type="ECO:0000313" key="2">
    <source>
        <dbReference type="Proteomes" id="UP000009168"/>
    </source>
</evidence>
<reference evidence="2" key="1">
    <citation type="journal article" date="2006" name="PLoS Biol.">
        <title>Macronuclear genome sequence of the ciliate Tetrahymena thermophila, a model eukaryote.</title>
        <authorList>
            <person name="Eisen J.A."/>
            <person name="Coyne R.S."/>
            <person name="Wu M."/>
            <person name="Wu D."/>
            <person name="Thiagarajan M."/>
            <person name="Wortman J.R."/>
            <person name="Badger J.H."/>
            <person name="Ren Q."/>
            <person name="Amedeo P."/>
            <person name="Jones K.M."/>
            <person name="Tallon L.J."/>
            <person name="Delcher A.L."/>
            <person name="Salzberg S.L."/>
            <person name="Silva J.C."/>
            <person name="Haas B.J."/>
            <person name="Majoros W.H."/>
            <person name="Farzad M."/>
            <person name="Carlton J.M."/>
            <person name="Smith R.K. Jr."/>
            <person name="Garg J."/>
            <person name="Pearlman R.E."/>
            <person name="Karrer K.M."/>
            <person name="Sun L."/>
            <person name="Manning G."/>
            <person name="Elde N.C."/>
            <person name="Turkewitz A.P."/>
            <person name="Asai D.J."/>
            <person name="Wilkes D.E."/>
            <person name="Wang Y."/>
            <person name="Cai H."/>
            <person name="Collins K."/>
            <person name="Stewart B.A."/>
            <person name="Lee S.R."/>
            <person name="Wilamowska K."/>
            <person name="Weinberg Z."/>
            <person name="Ruzzo W.L."/>
            <person name="Wloga D."/>
            <person name="Gaertig J."/>
            <person name="Frankel J."/>
            <person name="Tsao C.-C."/>
            <person name="Gorovsky M.A."/>
            <person name="Keeling P.J."/>
            <person name="Waller R.F."/>
            <person name="Patron N.J."/>
            <person name="Cherry J.M."/>
            <person name="Stover N.A."/>
            <person name="Krieger C.J."/>
            <person name="del Toro C."/>
            <person name="Ryder H.F."/>
            <person name="Williamson S.C."/>
            <person name="Barbeau R.A."/>
            <person name="Hamilton E.P."/>
            <person name="Orias E."/>
        </authorList>
    </citation>
    <scope>NUCLEOTIDE SEQUENCE [LARGE SCALE GENOMIC DNA]</scope>
    <source>
        <strain evidence="2">SB210</strain>
    </source>
</reference>
<accession>Q229I5</accession>
<proteinExistence type="predicted"/>
<dbReference type="InParanoid" id="Q229I5"/>
<evidence type="ECO:0000313" key="1">
    <source>
        <dbReference type="EMBL" id="EAR81953.1"/>
    </source>
</evidence>
<dbReference type="Proteomes" id="UP000009168">
    <property type="component" value="Unassembled WGS sequence"/>
</dbReference>
<protein>
    <submittedName>
        <fullName evidence="1">Uncharacterized protein</fullName>
    </submittedName>
</protein>
<dbReference type="HOGENOM" id="CLU_2727851_0_0_1"/>
<dbReference type="AlphaFoldDB" id="Q229I5"/>
<organism evidence="1 2">
    <name type="scientific">Tetrahymena thermophila (strain SB210)</name>
    <dbReference type="NCBI Taxonomy" id="312017"/>
    <lineage>
        <taxon>Eukaryota</taxon>
        <taxon>Sar</taxon>
        <taxon>Alveolata</taxon>
        <taxon>Ciliophora</taxon>
        <taxon>Intramacronucleata</taxon>
        <taxon>Oligohymenophorea</taxon>
        <taxon>Hymenostomatida</taxon>
        <taxon>Tetrahymenina</taxon>
        <taxon>Tetrahymenidae</taxon>
        <taxon>Tetrahymena</taxon>
    </lineage>
</organism>
<dbReference type="KEGG" id="tet:TTHERM_01398500"/>
<keyword evidence="2" id="KW-1185">Reference proteome</keyword>
<dbReference type="EMBL" id="GG662745">
    <property type="protein sequence ID" value="EAR81953.1"/>
    <property type="molecule type" value="Genomic_DNA"/>
</dbReference>
<sequence length="72" mass="8747">MEIFLMCFQNRYYLVEIAKNISTNKLEYPINFILMRPFNLFQYFIFDLTKENIIFLIKQIESGKLQSTKIIN</sequence>
<dbReference type="GeneID" id="7844472"/>
<dbReference type="RefSeq" id="XP_001029616.1">
    <property type="nucleotide sequence ID" value="XM_001029616.1"/>
</dbReference>
<gene>
    <name evidence="1" type="ORF">TTHERM_01398500</name>
</gene>
<name>Q229I5_TETTS</name>